<accession>A0A174BEX1</accession>
<evidence type="ECO:0000256" key="1">
    <source>
        <dbReference type="ARBA" id="ARBA00022737"/>
    </source>
</evidence>
<dbReference type="Pfam" id="PF01473">
    <property type="entry name" value="Choline_bind_1"/>
    <property type="match status" value="2"/>
</dbReference>
<evidence type="ECO:0000256" key="2">
    <source>
        <dbReference type="SAM" id="SignalP"/>
    </source>
</evidence>
<dbReference type="EMBL" id="CZAB01000001">
    <property type="protein sequence ID" value="CUN98178.1"/>
    <property type="molecule type" value="Genomic_DNA"/>
</dbReference>
<dbReference type="InterPro" id="IPR018337">
    <property type="entry name" value="Cell_wall/Cho-bd_repeat"/>
</dbReference>
<evidence type="ECO:0000313" key="4">
    <source>
        <dbReference type="Proteomes" id="UP000095512"/>
    </source>
</evidence>
<sequence>MDMEKGKRAIVRILSAVAAFSLFSPLHSLAAKGTWELQEDGKRWKYMYSPGEPAVDQWIEDQGKEYYVDSNGYMRTGWVTDRKDKQRYYMGEDGAKCFNLFTPDNHYVGPEGVILEEFDTYRRKVSKQLKTFVDKKAADMEQPGFLLADLNGDGYRDIAVFDNAISSKRVLLAAVWMPEEEELAVSSKSDPDAAEQSFLTYNAEQQLTYLTIVEDNGGRNYFFLKEGSCDFENIWSLELEQDDWGEPVYYVNGDEADAEEWEDVAEIAQTQAGAPFSEYLLPVNEENIKQKVDCSPSENELALWQR</sequence>
<feature type="signal peptide" evidence="2">
    <location>
        <begin position="1"/>
        <end position="30"/>
    </location>
</feature>
<organism evidence="3 4">
    <name type="scientific">Enterocloster clostridioformis</name>
    <dbReference type="NCBI Taxonomy" id="1531"/>
    <lineage>
        <taxon>Bacteria</taxon>
        <taxon>Bacillati</taxon>
        <taxon>Bacillota</taxon>
        <taxon>Clostridia</taxon>
        <taxon>Lachnospirales</taxon>
        <taxon>Lachnospiraceae</taxon>
        <taxon>Enterocloster</taxon>
    </lineage>
</organism>
<gene>
    <name evidence="3" type="ORF">ERS852480_00254</name>
</gene>
<name>A0A174BEX1_9FIRM</name>
<dbReference type="AlphaFoldDB" id="A0A174BEX1"/>
<protein>
    <submittedName>
        <fullName evidence="3">Cell wall binding repeat-containing protein</fullName>
    </submittedName>
</protein>
<dbReference type="RefSeq" id="WP_242857825.1">
    <property type="nucleotide sequence ID" value="NZ_CATYWZ010000007.1"/>
</dbReference>
<keyword evidence="2" id="KW-0732">Signal</keyword>
<dbReference type="Gene3D" id="2.10.270.10">
    <property type="entry name" value="Cholin Binding"/>
    <property type="match status" value="1"/>
</dbReference>
<keyword evidence="1" id="KW-0677">Repeat</keyword>
<dbReference type="SUPFAM" id="SSF69360">
    <property type="entry name" value="Cell wall binding repeat"/>
    <property type="match status" value="1"/>
</dbReference>
<proteinExistence type="predicted"/>
<reference evidence="3 4" key="1">
    <citation type="submission" date="2015-09" db="EMBL/GenBank/DDBJ databases">
        <authorList>
            <consortium name="Pathogen Informatics"/>
        </authorList>
    </citation>
    <scope>NUCLEOTIDE SEQUENCE [LARGE SCALE GENOMIC DNA]</scope>
    <source>
        <strain evidence="3 4">2789STDY5834865</strain>
    </source>
</reference>
<dbReference type="Proteomes" id="UP000095512">
    <property type="component" value="Unassembled WGS sequence"/>
</dbReference>
<evidence type="ECO:0000313" key="3">
    <source>
        <dbReference type="EMBL" id="CUN98178.1"/>
    </source>
</evidence>
<feature type="chain" id="PRO_5008018379" evidence="2">
    <location>
        <begin position="31"/>
        <end position="306"/>
    </location>
</feature>